<keyword evidence="5" id="KW-1185">Reference proteome</keyword>
<accession>A0A814I8E2</accession>
<evidence type="ECO:0000313" key="4">
    <source>
        <dbReference type="Proteomes" id="UP000663854"/>
    </source>
</evidence>
<evidence type="ECO:0000313" key="2">
    <source>
        <dbReference type="EMBL" id="CAF1019752.1"/>
    </source>
</evidence>
<evidence type="ECO:0000256" key="1">
    <source>
        <dbReference type="SAM" id="MobiDB-lite"/>
    </source>
</evidence>
<dbReference type="EMBL" id="CAJNOH010000375">
    <property type="protein sequence ID" value="CAF1019752.1"/>
    <property type="molecule type" value="Genomic_DNA"/>
</dbReference>
<sequence>MFRALEEQLDRKVREKQKISRTVYIVEKRLCHATALVDEPHKQADTYKEETEETSTRVCYMKRREEEVTQMKQFLREGLQENVSNEGNPIYQRSCADGKNDSIHLRYQIDIDINVTVDKLNDLLHSLVNQLLIKLNNVNRWNIGNKDTNSYYHTSSPNNSSNNLPHILSKRIQGPGEMMYSTYNLQPPQYTYMNGPTPHHFPQQVLNSDSSQSNTMALPPPMPNYPSSFFVNDDNYTINQSQPPPRLPSQEYMNHLIMIGQSPQDDPCHQSPSQQPLHIPSVSSYGTQNSLAYEKYYPASNVPPVEHSSTQNLYKRNEGFQASYPQIFTRRPSIYHDDDDRAISQQLFHSTNYSLPLSNQQQQQQYGRFSSLLPPNFRPLHTHQQLSSSHQTPFYPSLPPPLLPNQYDEQLMPIGAMNTIDNLQQIASSMTGLSQNCSNNRNNRNDTQLLFQQQQSSIPPPLNDNNSKSIDFE</sequence>
<organism evidence="2 4">
    <name type="scientific">Rotaria sordida</name>
    <dbReference type="NCBI Taxonomy" id="392033"/>
    <lineage>
        <taxon>Eukaryota</taxon>
        <taxon>Metazoa</taxon>
        <taxon>Spiralia</taxon>
        <taxon>Gnathifera</taxon>
        <taxon>Rotifera</taxon>
        <taxon>Eurotatoria</taxon>
        <taxon>Bdelloidea</taxon>
        <taxon>Philodinida</taxon>
        <taxon>Philodinidae</taxon>
        <taxon>Rotaria</taxon>
    </lineage>
</organism>
<name>A0A814I8E2_9BILA</name>
<evidence type="ECO:0000313" key="5">
    <source>
        <dbReference type="Proteomes" id="UP000663870"/>
    </source>
</evidence>
<feature type="region of interest" description="Disordered" evidence="1">
    <location>
        <begin position="262"/>
        <end position="283"/>
    </location>
</feature>
<reference evidence="2" key="1">
    <citation type="submission" date="2021-02" db="EMBL/GenBank/DDBJ databases">
        <authorList>
            <person name="Nowell W R."/>
        </authorList>
    </citation>
    <scope>NUCLEOTIDE SEQUENCE</scope>
</reference>
<dbReference type="Proteomes" id="UP000663854">
    <property type="component" value="Unassembled WGS sequence"/>
</dbReference>
<feature type="region of interest" description="Disordered" evidence="1">
    <location>
        <begin position="454"/>
        <end position="473"/>
    </location>
</feature>
<proteinExistence type="predicted"/>
<dbReference type="EMBL" id="CAJNOL010000595">
    <property type="protein sequence ID" value="CAF1131123.1"/>
    <property type="molecule type" value="Genomic_DNA"/>
</dbReference>
<dbReference type="Proteomes" id="UP000663870">
    <property type="component" value="Unassembled WGS sequence"/>
</dbReference>
<evidence type="ECO:0000313" key="3">
    <source>
        <dbReference type="EMBL" id="CAF1131123.1"/>
    </source>
</evidence>
<comment type="caution">
    <text evidence="2">The sequence shown here is derived from an EMBL/GenBank/DDBJ whole genome shotgun (WGS) entry which is preliminary data.</text>
</comment>
<gene>
    <name evidence="3" type="ORF">JXQ802_LOCUS20709</name>
    <name evidence="2" type="ORF">PYM288_LOCUS15556</name>
</gene>
<protein>
    <submittedName>
        <fullName evidence="2">Uncharacterized protein</fullName>
    </submittedName>
</protein>
<dbReference type="AlphaFoldDB" id="A0A814I8E2"/>
<feature type="compositionally biased region" description="Polar residues" evidence="1">
    <location>
        <begin position="270"/>
        <end position="283"/>
    </location>
</feature>